<feature type="region of interest" description="Disordered" evidence="1">
    <location>
        <begin position="71"/>
        <end position="118"/>
    </location>
</feature>
<dbReference type="EMBL" id="JAULSY010000089">
    <property type="protein sequence ID" value="KAK0666356.1"/>
    <property type="molecule type" value="Genomic_DNA"/>
</dbReference>
<accession>A0AA39Z8U8</accession>
<comment type="caution">
    <text evidence="2">The sequence shown here is derived from an EMBL/GenBank/DDBJ whole genome shotgun (WGS) entry which is preliminary data.</text>
</comment>
<evidence type="ECO:0000313" key="2">
    <source>
        <dbReference type="EMBL" id="KAK0666356.1"/>
    </source>
</evidence>
<gene>
    <name evidence="2" type="ORF">QBC41DRAFT_150979</name>
</gene>
<dbReference type="PANTHER" id="PTHR38645:SF1">
    <property type="entry name" value="YALI0F12243P"/>
    <property type="match status" value="1"/>
</dbReference>
<protein>
    <submittedName>
        <fullName evidence="2">Uncharacterized protein</fullName>
    </submittedName>
</protein>
<dbReference type="Proteomes" id="UP001174997">
    <property type="component" value="Unassembled WGS sequence"/>
</dbReference>
<sequence>MSADSHELLDAFRAAALSVTKLYKTSAAAQTKSRADGYQDCLEDLIAFLDKENIGLSSGDVGSKIRKWAMDRSDTRDTTPPSIESDDEPEKPEPITSSPQVQRTSPSAAQPSIDQDEVHMRDSAPPVLATVPCPPSPIVQEVDFIVPTQDTFNFQSTITYPHDEAMRLANLNLSDANQASNHNTSNRTAPRNTRRRDARSGRARRDLGQGAGHKRKMNLADYFDLNGVDLGNGKDMFGGGKRTRHV</sequence>
<dbReference type="AlphaFoldDB" id="A0AA39Z8U8"/>
<evidence type="ECO:0000256" key="1">
    <source>
        <dbReference type="SAM" id="MobiDB-lite"/>
    </source>
</evidence>
<feature type="compositionally biased region" description="Polar residues" evidence="1">
    <location>
        <begin position="95"/>
        <end position="113"/>
    </location>
</feature>
<dbReference type="Pfam" id="PF15251">
    <property type="entry name" value="TAPR1-like"/>
    <property type="match status" value="1"/>
</dbReference>
<feature type="region of interest" description="Disordered" evidence="1">
    <location>
        <begin position="174"/>
        <end position="213"/>
    </location>
</feature>
<proteinExistence type="predicted"/>
<organism evidence="2 3">
    <name type="scientific">Cercophora samala</name>
    <dbReference type="NCBI Taxonomy" id="330535"/>
    <lineage>
        <taxon>Eukaryota</taxon>
        <taxon>Fungi</taxon>
        <taxon>Dikarya</taxon>
        <taxon>Ascomycota</taxon>
        <taxon>Pezizomycotina</taxon>
        <taxon>Sordariomycetes</taxon>
        <taxon>Sordariomycetidae</taxon>
        <taxon>Sordariales</taxon>
        <taxon>Lasiosphaeriaceae</taxon>
        <taxon>Cercophora</taxon>
    </lineage>
</organism>
<evidence type="ECO:0000313" key="3">
    <source>
        <dbReference type="Proteomes" id="UP001174997"/>
    </source>
</evidence>
<keyword evidence="3" id="KW-1185">Reference proteome</keyword>
<reference evidence="2" key="1">
    <citation type="submission" date="2023-06" db="EMBL/GenBank/DDBJ databases">
        <title>Genome-scale phylogeny and comparative genomics of the fungal order Sordariales.</title>
        <authorList>
            <consortium name="Lawrence Berkeley National Laboratory"/>
            <person name="Hensen N."/>
            <person name="Bonometti L."/>
            <person name="Westerberg I."/>
            <person name="Brannstrom I.O."/>
            <person name="Guillou S."/>
            <person name="Cros-Aarteil S."/>
            <person name="Calhoun S."/>
            <person name="Haridas S."/>
            <person name="Kuo A."/>
            <person name="Mondo S."/>
            <person name="Pangilinan J."/>
            <person name="Riley R."/>
            <person name="Labutti K."/>
            <person name="Andreopoulos B."/>
            <person name="Lipzen A."/>
            <person name="Chen C."/>
            <person name="Yanf M."/>
            <person name="Daum C."/>
            <person name="Ng V."/>
            <person name="Clum A."/>
            <person name="Steindorff A."/>
            <person name="Ohm R."/>
            <person name="Martin F."/>
            <person name="Silar P."/>
            <person name="Natvig D."/>
            <person name="Lalanne C."/>
            <person name="Gautier V."/>
            <person name="Ament-Velasquez S.L."/>
            <person name="Kruys A."/>
            <person name="Hutchinson M.I."/>
            <person name="Powell A.J."/>
            <person name="Barry K."/>
            <person name="Miller A.N."/>
            <person name="Grigoriev I.V."/>
            <person name="Debuchy R."/>
            <person name="Gladieux P."/>
            <person name="Thoren M.H."/>
            <person name="Johannesson H."/>
        </authorList>
    </citation>
    <scope>NUCLEOTIDE SEQUENCE</scope>
    <source>
        <strain evidence="2">CBS 307.81</strain>
    </source>
</reference>
<name>A0AA39Z8U8_9PEZI</name>
<dbReference type="PANTHER" id="PTHR38645">
    <property type="entry name" value="CHROMOSOME 9, WHOLE GENOME SHOTGUN SEQUENCE"/>
    <property type="match status" value="1"/>
</dbReference>
<dbReference type="InterPro" id="IPR029196">
    <property type="entry name" value="HAPSTR1-like"/>
</dbReference>
<feature type="compositionally biased region" description="Polar residues" evidence="1">
    <location>
        <begin position="174"/>
        <end position="190"/>
    </location>
</feature>
<feature type="compositionally biased region" description="Basic and acidic residues" evidence="1">
    <location>
        <begin position="198"/>
        <end position="207"/>
    </location>
</feature>